<reference evidence="2" key="1">
    <citation type="submission" date="2019-02" db="EMBL/GenBank/DDBJ databases">
        <authorList>
            <person name="Gruber-Vodicka R. H."/>
            <person name="Seah K. B. B."/>
        </authorList>
    </citation>
    <scope>NUCLEOTIDE SEQUENCE</scope>
    <source>
        <strain evidence="2">BECK_DK161</strain>
    </source>
</reference>
<sequence length="67" mass="7729">MEMISVSSSAISAIGYDPTSRRMKIRFQRGSTYDFCSVPQSVFDEFISSSSKGRYYDSRIRGKYQCY</sequence>
<protein>
    <submittedName>
        <fullName evidence="2">KTSC domain-containing protein</fullName>
    </submittedName>
</protein>
<dbReference type="InterPro" id="IPR025309">
    <property type="entry name" value="KTSC_dom"/>
</dbReference>
<gene>
    <name evidence="2" type="ORF">BECKDK2373C_GA0170839_11356</name>
</gene>
<name>A0A450TF70_9GAMM</name>
<accession>A0A450TF70</accession>
<dbReference type="AlphaFoldDB" id="A0A450TF70"/>
<dbReference type="Pfam" id="PF13619">
    <property type="entry name" value="KTSC"/>
    <property type="match status" value="1"/>
</dbReference>
<evidence type="ECO:0000313" key="2">
    <source>
        <dbReference type="EMBL" id="VFJ65742.1"/>
    </source>
</evidence>
<feature type="domain" description="KTSC" evidence="1">
    <location>
        <begin position="7"/>
        <end position="64"/>
    </location>
</feature>
<evidence type="ECO:0000259" key="1">
    <source>
        <dbReference type="Pfam" id="PF13619"/>
    </source>
</evidence>
<proteinExistence type="predicted"/>
<dbReference type="EMBL" id="CAADEY010000135">
    <property type="protein sequence ID" value="VFJ65742.1"/>
    <property type="molecule type" value="Genomic_DNA"/>
</dbReference>
<organism evidence="2">
    <name type="scientific">Candidatus Kentrum sp. DK</name>
    <dbReference type="NCBI Taxonomy" id="2126562"/>
    <lineage>
        <taxon>Bacteria</taxon>
        <taxon>Pseudomonadati</taxon>
        <taxon>Pseudomonadota</taxon>
        <taxon>Gammaproteobacteria</taxon>
        <taxon>Candidatus Kentrum</taxon>
    </lineage>
</organism>